<dbReference type="CDD" id="cd20070">
    <property type="entry name" value="5TM_YidC_Alb3"/>
    <property type="match status" value="1"/>
</dbReference>
<dbReference type="InterPro" id="IPR001708">
    <property type="entry name" value="YidC/ALB3/OXA1/COX18"/>
</dbReference>
<evidence type="ECO:0000256" key="4">
    <source>
        <dbReference type="ARBA" id="ARBA00022692"/>
    </source>
</evidence>
<comment type="caution">
    <text evidence="12">The sequence shown here is derived from an EMBL/GenBank/DDBJ whole genome shotgun (WGS) entry which is preliminary data.</text>
</comment>
<dbReference type="RefSeq" id="WP_123930106.1">
    <property type="nucleotide sequence ID" value="NZ_RKRE01000002.1"/>
</dbReference>
<reference evidence="12 13" key="1">
    <citation type="submission" date="2018-11" db="EMBL/GenBank/DDBJ databases">
        <title>Genomic Encyclopedia of Type Strains, Phase IV (KMG-IV): sequencing the most valuable type-strain genomes for metagenomic binning, comparative biology and taxonomic classification.</title>
        <authorList>
            <person name="Goeker M."/>
        </authorList>
    </citation>
    <scope>NUCLEOTIDE SEQUENCE [LARGE SCALE GENOMIC DNA]</scope>
    <source>
        <strain evidence="12 13">DSM 102936</strain>
    </source>
</reference>
<keyword evidence="2" id="KW-0813">Transport</keyword>
<protein>
    <submittedName>
        <fullName evidence="12">Protein translocase subunit yidC</fullName>
    </submittedName>
</protein>
<dbReference type="Proteomes" id="UP000282654">
    <property type="component" value="Unassembled WGS sequence"/>
</dbReference>
<proteinExistence type="inferred from homology"/>
<dbReference type="GO" id="GO:0005886">
    <property type="term" value="C:plasma membrane"/>
    <property type="evidence" value="ECO:0007669"/>
    <property type="project" value="UniProtKB-SubCell"/>
</dbReference>
<dbReference type="NCBIfam" id="TIGR03592">
    <property type="entry name" value="yidC_oxa1_cterm"/>
    <property type="match status" value="1"/>
</dbReference>
<comment type="similarity">
    <text evidence="9">Belongs to the OXA1/ALB3/YidC family.</text>
</comment>
<dbReference type="Pfam" id="PF02096">
    <property type="entry name" value="60KD_IMP"/>
    <property type="match status" value="1"/>
</dbReference>
<evidence type="ECO:0000256" key="9">
    <source>
        <dbReference type="RuleBase" id="RU003945"/>
    </source>
</evidence>
<evidence type="ECO:0000256" key="8">
    <source>
        <dbReference type="ARBA" id="ARBA00023186"/>
    </source>
</evidence>
<evidence type="ECO:0000256" key="5">
    <source>
        <dbReference type="ARBA" id="ARBA00022927"/>
    </source>
</evidence>
<dbReference type="InterPro" id="IPR028055">
    <property type="entry name" value="YidC/Oxa/ALB_C"/>
</dbReference>
<evidence type="ECO:0000313" key="12">
    <source>
        <dbReference type="EMBL" id="RPF47174.1"/>
    </source>
</evidence>
<comment type="subcellular location">
    <subcellularLocation>
        <location evidence="1">Cell membrane</location>
        <topology evidence="1">Multi-pass membrane protein</topology>
    </subcellularLocation>
    <subcellularLocation>
        <location evidence="9">Membrane</location>
        <topology evidence="9">Multi-pass membrane protein</topology>
    </subcellularLocation>
</comment>
<evidence type="ECO:0000256" key="2">
    <source>
        <dbReference type="ARBA" id="ARBA00022448"/>
    </source>
</evidence>
<gene>
    <name evidence="12" type="ORF">EDD75_1458</name>
</gene>
<dbReference type="EMBL" id="RKRE01000002">
    <property type="protein sequence ID" value="RPF47174.1"/>
    <property type="molecule type" value="Genomic_DNA"/>
</dbReference>
<name>A0A3N5AQL8_9THEO</name>
<feature type="transmembrane region" description="Helical" evidence="10">
    <location>
        <begin position="31"/>
        <end position="50"/>
    </location>
</feature>
<keyword evidence="13" id="KW-1185">Reference proteome</keyword>
<dbReference type="GO" id="GO:0032977">
    <property type="term" value="F:membrane insertase activity"/>
    <property type="evidence" value="ECO:0007669"/>
    <property type="project" value="InterPro"/>
</dbReference>
<dbReference type="PANTHER" id="PTHR12428">
    <property type="entry name" value="OXA1"/>
    <property type="match status" value="1"/>
</dbReference>
<keyword evidence="7 10" id="KW-0472">Membrane</keyword>
<evidence type="ECO:0000256" key="6">
    <source>
        <dbReference type="ARBA" id="ARBA00022989"/>
    </source>
</evidence>
<dbReference type="GO" id="GO:0015031">
    <property type="term" value="P:protein transport"/>
    <property type="evidence" value="ECO:0007669"/>
    <property type="project" value="UniProtKB-KW"/>
</dbReference>
<dbReference type="OrthoDB" id="9780552at2"/>
<evidence type="ECO:0000256" key="1">
    <source>
        <dbReference type="ARBA" id="ARBA00004651"/>
    </source>
</evidence>
<dbReference type="PRINTS" id="PR01900">
    <property type="entry name" value="YIDCPROTEIN"/>
</dbReference>
<evidence type="ECO:0000259" key="11">
    <source>
        <dbReference type="Pfam" id="PF02096"/>
    </source>
</evidence>
<feature type="transmembrane region" description="Helical" evidence="10">
    <location>
        <begin position="94"/>
        <end position="114"/>
    </location>
</feature>
<keyword evidence="6 10" id="KW-1133">Transmembrane helix</keyword>
<keyword evidence="4 9" id="KW-0812">Transmembrane</keyword>
<dbReference type="AlphaFoldDB" id="A0A3N5AQL8"/>
<keyword evidence="3" id="KW-1003">Cell membrane</keyword>
<dbReference type="GO" id="GO:0051205">
    <property type="term" value="P:protein insertion into membrane"/>
    <property type="evidence" value="ECO:0007669"/>
    <property type="project" value="TreeGrafter"/>
</dbReference>
<dbReference type="InterPro" id="IPR047196">
    <property type="entry name" value="YidC_ALB_C"/>
</dbReference>
<evidence type="ECO:0000256" key="3">
    <source>
        <dbReference type="ARBA" id="ARBA00022475"/>
    </source>
</evidence>
<accession>A0A3N5AQL8</accession>
<evidence type="ECO:0000256" key="10">
    <source>
        <dbReference type="SAM" id="Phobius"/>
    </source>
</evidence>
<dbReference type="PANTHER" id="PTHR12428:SF65">
    <property type="entry name" value="CYTOCHROME C OXIDASE ASSEMBLY PROTEIN COX18, MITOCHONDRIAL"/>
    <property type="match status" value="1"/>
</dbReference>
<feature type="transmembrane region" description="Helical" evidence="10">
    <location>
        <begin position="185"/>
        <end position="210"/>
    </location>
</feature>
<feature type="domain" description="Membrane insertase YidC/Oxa/ALB C-terminal" evidence="11">
    <location>
        <begin position="31"/>
        <end position="217"/>
    </location>
</feature>
<keyword evidence="5" id="KW-0653">Protein transport</keyword>
<organism evidence="12 13">
    <name type="scientific">Thermodesulfitimonas autotrophica</name>
    <dbReference type="NCBI Taxonomy" id="1894989"/>
    <lineage>
        <taxon>Bacteria</taxon>
        <taxon>Bacillati</taxon>
        <taxon>Bacillota</taxon>
        <taxon>Clostridia</taxon>
        <taxon>Thermoanaerobacterales</taxon>
        <taxon>Thermoanaerobacteraceae</taxon>
        <taxon>Thermodesulfitimonas</taxon>
    </lineage>
</organism>
<sequence length="233" mass="26603">MHGFFAGLVDGMTLLLNWLYGVTGALGIPNYGLAIILLTILVKVVLYPLNYKQMHSMLAMQRLQPRLKEIQEKYRKDPQKLQQKVMELYQEHGINPMSGCLPLLIQLPILIALYRSLLNLFSRPGVENLHFLWISNLGHKGITSPTDIILPLLAGATTYWQMKITPQGGGQQEMQRVMTLTMPLFIMWITTTLPAGLGLYWVVYNILTIIQQYMMNRRLFAREKEAVEGEGSR</sequence>
<evidence type="ECO:0000313" key="13">
    <source>
        <dbReference type="Proteomes" id="UP000282654"/>
    </source>
</evidence>
<evidence type="ECO:0000256" key="7">
    <source>
        <dbReference type="ARBA" id="ARBA00023136"/>
    </source>
</evidence>
<keyword evidence="8" id="KW-0143">Chaperone</keyword>